<evidence type="ECO:0000313" key="10">
    <source>
        <dbReference type="EMBL" id="CAA9237141.1"/>
    </source>
</evidence>
<dbReference type="InterPro" id="IPR052161">
    <property type="entry name" value="Mycobact_Acyl-CoA_DH"/>
</dbReference>
<dbReference type="Gene3D" id="2.40.110.10">
    <property type="entry name" value="Butyryl-CoA Dehydrogenase, subunit A, domain 2"/>
    <property type="match status" value="1"/>
</dbReference>
<dbReference type="InterPro" id="IPR009100">
    <property type="entry name" value="AcylCoA_DH/oxidase_NM_dom_sf"/>
</dbReference>
<keyword evidence="5 6" id="KW-0560">Oxidoreductase</keyword>
<dbReference type="SUPFAM" id="SSF56645">
    <property type="entry name" value="Acyl-CoA dehydrogenase NM domain-like"/>
    <property type="match status" value="1"/>
</dbReference>
<accession>A0A6J4HZJ0</accession>
<dbReference type="Gene3D" id="1.20.140.10">
    <property type="entry name" value="Butyryl-CoA Dehydrogenase, subunit A, domain 3"/>
    <property type="match status" value="1"/>
</dbReference>
<sequence length="388" mass="42278">MDFRDSPDEAAFRADLRAWLAAELPDDWADREPHVGRWDFAAAKRWTRALFDAGYAGLTWPKEYGGAGLSPNHQAIYLEETARVDAPDHVGVIGLGMAGPTIIAHGTPEQKAAHLRGILSGDTIFCQGFSEPGSGSDLASVRTRAERDGADFVVNGQKVWSSYAHVADFCILLTRSEAGSQKHRGLTYLLVDMHTPGVEVRPLRQITGDPEFNEVFFTDVRVPVSSVVGEVGGGWQVAMTTLLHERGTLGFALTARLEALFGRLVTTARKTGAATDPLVRDRIADLYVDLQGLRFTNYRALTALVRTGVPGPEGSVAKLHWSEANQRLTALAVELLGPEGQLSGEGGFWGGYWQYQQLRSRGNTIEAGTSEILRNIVAERVLGLPRSR</sequence>
<dbReference type="GO" id="GO:0004466">
    <property type="term" value="F:long-chain fatty acyl-CoA dehydrogenase activity"/>
    <property type="evidence" value="ECO:0007669"/>
    <property type="project" value="UniProtKB-EC"/>
</dbReference>
<keyword evidence="3 6" id="KW-0285">Flavoprotein</keyword>
<evidence type="ECO:0000256" key="1">
    <source>
        <dbReference type="ARBA" id="ARBA00001974"/>
    </source>
</evidence>
<dbReference type="GO" id="GO:0005886">
    <property type="term" value="C:plasma membrane"/>
    <property type="evidence" value="ECO:0007669"/>
    <property type="project" value="TreeGrafter"/>
</dbReference>
<evidence type="ECO:0000256" key="5">
    <source>
        <dbReference type="ARBA" id="ARBA00023002"/>
    </source>
</evidence>
<dbReference type="InterPro" id="IPR013786">
    <property type="entry name" value="AcylCoA_DH/ox_N"/>
</dbReference>
<feature type="domain" description="Acyl-CoA oxidase/dehydrogenase middle" evidence="8">
    <location>
        <begin position="126"/>
        <end position="220"/>
    </location>
</feature>
<dbReference type="InterPro" id="IPR009075">
    <property type="entry name" value="AcylCo_DH/oxidase_C"/>
</dbReference>
<dbReference type="Gene3D" id="1.10.540.10">
    <property type="entry name" value="Acyl-CoA dehydrogenase/oxidase, N-terminal domain"/>
    <property type="match status" value="1"/>
</dbReference>
<dbReference type="Pfam" id="PF02770">
    <property type="entry name" value="Acyl-CoA_dh_M"/>
    <property type="match status" value="1"/>
</dbReference>
<dbReference type="GO" id="GO:0050660">
    <property type="term" value="F:flavin adenine dinucleotide binding"/>
    <property type="evidence" value="ECO:0007669"/>
    <property type="project" value="InterPro"/>
</dbReference>
<evidence type="ECO:0000259" key="9">
    <source>
        <dbReference type="Pfam" id="PF02771"/>
    </source>
</evidence>
<dbReference type="Pfam" id="PF02771">
    <property type="entry name" value="Acyl-CoA_dh_N"/>
    <property type="match status" value="1"/>
</dbReference>
<name>A0A6J4HZJ0_9ACTN</name>
<dbReference type="InterPro" id="IPR006091">
    <property type="entry name" value="Acyl-CoA_Oxase/DH_mid-dom"/>
</dbReference>
<evidence type="ECO:0000256" key="2">
    <source>
        <dbReference type="ARBA" id="ARBA00009347"/>
    </source>
</evidence>
<dbReference type="PANTHER" id="PTHR43292:SF4">
    <property type="entry name" value="ACYL-COA DEHYDROGENASE FADE34"/>
    <property type="match status" value="1"/>
</dbReference>
<gene>
    <name evidence="10" type="ORF">AVDCRST_MAG41-1251</name>
</gene>
<feature type="domain" description="Acyl-CoA dehydrogenase/oxidase C-terminal" evidence="7">
    <location>
        <begin position="232"/>
        <end position="382"/>
    </location>
</feature>
<evidence type="ECO:0000256" key="6">
    <source>
        <dbReference type="RuleBase" id="RU362125"/>
    </source>
</evidence>
<dbReference type="InterPro" id="IPR036250">
    <property type="entry name" value="AcylCo_DH-like_C"/>
</dbReference>
<dbReference type="SUPFAM" id="SSF47203">
    <property type="entry name" value="Acyl-CoA dehydrogenase C-terminal domain-like"/>
    <property type="match status" value="1"/>
</dbReference>
<evidence type="ECO:0000259" key="8">
    <source>
        <dbReference type="Pfam" id="PF02770"/>
    </source>
</evidence>
<dbReference type="PANTHER" id="PTHR43292">
    <property type="entry name" value="ACYL-COA DEHYDROGENASE"/>
    <property type="match status" value="1"/>
</dbReference>
<dbReference type="EMBL" id="CADCTP010000121">
    <property type="protein sequence ID" value="CAA9237141.1"/>
    <property type="molecule type" value="Genomic_DNA"/>
</dbReference>
<dbReference type="CDD" id="cd01152">
    <property type="entry name" value="ACAD_fadE6_17_26"/>
    <property type="match status" value="1"/>
</dbReference>
<organism evidence="10">
    <name type="scientific">uncultured Mycobacteriales bacterium</name>
    <dbReference type="NCBI Taxonomy" id="581187"/>
    <lineage>
        <taxon>Bacteria</taxon>
        <taxon>Bacillati</taxon>
        <taxon>Actinomycetota</taxon>
        <taxon>Actinomycetes</taxon>
        <taxon>Mycobacteriales</taxon>
        <taxon>environmental samples</taxon>
    </lineage>
</organism>
<protein>
    <submittedName>
        <fullName evidence="10">Acyl-CoA dehydrogenase, long-chain specific</fullName>
        <ecNumber evidence="10">1.3.8.8</ecNumber>
    </submittedName>
</protein>
<dbReference type="AlphaFoldDB" id="A0A6J4HZJ0"/>
<feature type="domain" description="Acyl-CoA dehydrogenase/oxidase N-terminal" evidence="9">
    <location>
        <begin position="7"/>
        <end position="122"/>
    </location>
</feature>
<dbReference type="EC" id="1.3.8.8" evidence="10"/>
<evidence type="ECO:0000259" key="7">
    <source>
        <dbReference type="Pfam" id="PF00441"/>
    </source>
</evidence>
<evidence type="ECO:0000256" key="4">
    <source>
        <dbReference type="ARBA" id="ARBA00022827"/>
    </source>
</evidence>
<dbReference type="InterPro" id="IPR046373">
    <property type="entry name" value="Acyl-CoA_Oxase/DH_mid-dom_sf"/>
</dbReference>
<dbReference type="FunFam" id="2.40.110.10:FF:000011">
    <property type="entry name" value="Acyl-CoA dehydrogenase FadE34"/>
    <property type="match status" value="1"/>
</dbReference>
<dbReference type="InterPro" id="IPR037069">
    <property type="entry name" value="AcylCoA_DH/ox_N_sf"/>
</dbReference>
<comment type="cofactor">
    <cofactor evidence="1 6">
        <name>FAD</name>
        <dbReference type="ChEBI" id="CHEBI:57692"/>
    </cofactor>
</comment>
<evidence type="ECO:0000256" key="3">
    <source>
        <dbReference type="ARBA" id="ARBA00022630"/>
    </source>
</evidence>
<comment type="similarity">
    <text evidence="2 6">Belongs to the acyl-CoA dehydrogenase family.</text>
</comment>
<proteinExistence type="inferred from homology"/>
<keyword evidence="4 6" id="KW-0274">FAD</keyword>
<reference evidence="10" key="1">
    <citation type="submission" date="2020-02" db="EMBL/GenBank/DDBJ databases">
        <authorList>
            <person name="Meier V. D."/>
        </authorList>
    </citation>
    <scope>NUCLEOTIDE SEQUENCE</scope>
    <source>
        <strain evidence="10">AVDCRST_MAG41</strain>
    </source>
</reference>
<dbReference type="Pfam" id="PF00441">
    <property type="entry name" value="Acyl-CoA_dh_1"/>
    <property type="match status" value="1"/>
</dbReference>